<dbReference type="EMBL" id="LS992241">
    <property type="protein sequence ID" value="SYX83657.1"/>
    <property type="molecule type" value="Genomic_DNA"/>
</dbReference>
<reference evidence="3" key="1">
    <citation type="submission" date="2018-08" db="EMBL/GenBank/DDBJ databases">
        <authorList>
            <person name="Chevrot R."/>
        </authorList>
    </citation>
    <scope>NUCLEOTIDE SEQUENCE [LARGE SCALE GENOMIC DNA]</scope>
</reference>
<sequence length="61" mass="6867">MTSLSIPMIQKRKRQRSIAIMITIAVLIVIMVIISMNTGYIRLSPMDLLRTLFGSGTKKKS</sequence>
<proteinExistence type="predicted"/>
<gene>
    <name evidence="2" type="ORF">PBLR_12079</name>
</gene>
<accession>A0A383R936</accession>
<evidence type="ECO:0000313" key="3">
    <source>
        <dbReference type="Proteomes" id="UP000304148"/>
    </source>
</evidence>
<evidence type="ECO:0000313" key="2">
    <source>
        <dbReference type="EMBL" id="SYX83657.1"/>
    </source>
</evidence>
<feature type="transmembrane region" description="Helical" evidence="1">
    <location>
        <begin position="18"/>
        <end position="41"/>
    </location>
</feature>
<keyword evidence="1" id="KW-1133">Transmembrane helix</keyword>
<dbReference type="AlphaFoldDB" id="A0A383R936"/>
<keyword evidence="1" id="KW-0472">Membrane</keyword>
<organism evidence="2 3">
    <name type="scientific">Paenibacillus alvei</name>
    <name type="common">Bacillus alvei</name>
    <dbReference type="NCBI Taxonomy" id="44250"/>
    <lineage>
        <taxon>Bacteria</taxon>
        <taxon>Bacillati</taxon>
        <taxon>Bacillota</taxon>
        <taxon>Bacilli</taxon>
        <taxon>Bacillales</taxon>
        <taxon>Paenibacillaceae</taxon>
        <taxon>Paenibacillus</taxon>
    </lineage>
</organism>
<evidence type="ECO:0000256" key="1">
    <source>
        <dbReference type="SAM" id="Phobius"/>
    </source>
</evidence>
<keyword evidence="1" id="KW-0812">Transmembrane</keyword>
<dbReference type="Proteomes" id="UP000304148">
    <property type="component" value="Chromosome"/>
</dbReference>
<protein>
    <submittedName>
        <fullName evidence="2">Uncharacterized protein</fullName>
    </submittedName>
</protein>
<name>A0A383R936_PAEAL</name>